<proteinExistence type="predicted"/>
<protein>
    <submittedName>
        <fullName evidence="1">Uncharacterized protein</fullName>
    </submittedName>
</protein>
<dbReference type="AlphaFoldDB" id="A0A1H5Q2J9"/>
<keyword evidence="2" id="KW-1185">Reference proteome</keyword>
<evidence type="ECO:0000313" key="1">
    <source>
        <dbReference type="EMBL" id="SEF19671.1"/>
    </source>
</evidence>
<dbReference type="EMBL" id="FNUJ01000001">
    <property type="protein sequence ID" value="SEF19671.1"/>
    <property type="molecule type" value="Genomic_DNA"/>
</dbReference>
<accession>A0A1H5Q2J9</accession>
<organism evidence="1 2">
    <name type="scientific">Amycolatopsis pretoriensis</name>
    <dbReference type="NCBI Taxonomy" id="218821"/>
    <lineage>
        <taxon>Bacteria</taxon>
        <taxon>Bacillati</taxon>
        <taxon>Actinomycetota</taxon>
        <taxon>Actinomycetes</taxon>
        <taxon>Pseudonocardiales</taxon>
        <taxon>Pseudonocardiaceae</taxon>
        <taxon>Amycolatopsis</taxon>
    </lineage>
</organism>
<dbReference type="STRING" id="218821.SAMN05421837_10154"/>
<sequence length="103" mass="10900">MTRGIAAARMVWGSGVLIASRYLPVPRKLAVALAARHLAQGAATLRRPDGVVARWGWTADAAHSLSMLGLAAVSPRWRAAALANAVVAAVWARAARIHTGERR</sequence>
<name>A0A1H5Q2J9_9PSEU</name>
<dbReference type="Proteomes" id="UP000198878">
    <property type="component" value="Unassembled WGS sequence"/>
</dbReference>
<reference evidence="2" key="1">
    <citation type="submission" date="2016-10" db="EMBL/GenBank/DDBJ databases">
        <authorList>
            <person name="Varghese N."/>
            <person name="Submissions S."/>
        </authorList>
    </citation>
    <scope>NUCLEOTIDE SEQUENCE [LARGE SCALE GENOMIC DNA]</scope>
    <source>
        <strain evidence="2">DSM 44654</strain>
    </source>
</reference>
<dbReference type="RefSeq" id="WP_143050896.1">
    <property type="nucleotide sequence ID" value="NZ_FNUJ01000001.1"/>
</dbReference>
<evidence type="ECO:0000313" key="2">
    <source>
        <dbReference type="Proteomes" id="UP000198878"/>
    </source>
</evidence>
<dbReference type="OrthoDB" id="3635539at2"/>
<gene>
    <name evidence="1" type="ORF">SAMN05421837_10154</name>
</gene>